<dbReference type="EMBL" id="CM044708">
    <property type="protein sequence ID" value="KAI5650725.1"/>
    <property type="molecule type" value="Genomic_DNA"/>
</dbReference>
<evidence type="ECO:0000313" key="2">
    <source>
        <dbReference type="Proteomes" id="UP001060085"/>
    </source>
</evidence>
<dbReference type="Proteomes" id="UP001060085">
    <property type="component" value="Linkage Group LG08"/>
</dbReference>
<keyword evidence="2" id="KW-1185">Reference proteome</keyword>
<sequence length="709" mass="79942">MEMGRRDATNACFDSTDMYSRVKLRALNKKVCRVENDVFADGDGKTAYGRPRRTRTIISQSFLSENVAANMEISSMGNAFAEKSRLRTLTEVTEKEPDGFYSWRSENEKLNDQLTDVQHFDKLDLVLDEGTALEMLDELRRGRPKTSSNSSLENGDLVWGRVKSYPWWPGQIFDEALASPLVHSEKKEGAILVAFYGDYTYAWLDPQDIIPFHINFSENLKQTNVQMFLTAVEEATTDIKTRVALAFVCHCQNHFDLQPIIKEGNSIKQIQRARESFCPEEIIYVLKHLAISPRKNGEQNPYWIKIVANYFAYRKAVVKEINETYAQDSEAQKEGLECPSGIMKENQKASQAPCSGLLDAEAPVEKNKGFKQLEVHDLQNKYPPDVSHGCLSRKYFEDHVLLIKHEESKFSGQEGPYDLHFVSEKRRVVESEIHSGGLVTRSHTAENMGDIPKDSGEHSSNIVPSSEAEVISHQLKSSPSRIFPVNTSPNDASVNLFSSSKPLQEQFRSNDLTNAGHKRRISGCREDSSVEKQARLNKMKSLARLAGESQGIRSDTIIQCQKNSQIKQKSIRRDVIERMLTIKFPPQTMLPSVSEVKAKFACFGPLDEYSTRFLWKSSVYQLVFLYKSDAEAAYHHAIQNTTLFSTSDVRYYLQASGSDLNESCNALGLPENPDIQPATSLSSNEYAGEQTSIIPVVTSSREESGEILC</sequence>
<comment type="caution">
    <text evidence="1">The sequence shown here is derived from an EMBL/GenBank/DDBJ whole genome shotgun (WGS) entry which is preliminary data.</text>
</comment>
<organism evidence="1 2">
    <name type="scientific">Catharanthus roseus</name>
    <name type="common">Madagascar periwinkle</name>
    <name type="synonym">Vinca rosea</name>
    <dbReference type="NCBI Taxonomy" id="4058"/>
    <lineage>
        <taxon>Eukaryota</taxon>
        <taxon>Viridiplantae</taxon>
        <taxon>Streptophyta</taxon>
        <taxon>Embryophyta</taxon>
        <taxon>Tracheophyta</taxon>
        <taxon>Spermatophyta</taxon>
        <taxon>Magnoliopsida</taxon>
        <taxon>eudicotyledons</taxon>
        <taxon>Gunneridae</taxon>
        <taxon>Pentapetalae</taxon>
        <taxon>asterids</taxon>
        <taxon>lamiids</taxon>
        <taxon>Gentianales</taxon>
        <taxon>Apocynaceae</taxon>
        <taxon>Rauvolfioideae</taxon>
        <taxon>Vinceae</taxon>
        <taxon>Catharanthinae</taxon>
        <taxon>Catharanthus</taxon>
    </lineage>
</organism>
<evidence type="ECO:0000313" key="1">
    <source>
        <dbReference type="EMBL" id="KAI5650725.1"/>
    </source>
</evidence>
<name>A0ACB9ZWE4_CATRO</name>
<proteinExistence type="predicted"/>
<reference evidence="2" key="1">
    <citation type="journal article" date="2023" name="Nat. Plants">
        <title>Single-cell RNA sequencing provides a high-resolution roadmap for understanding the multicellular compartmentation of specialized metabolism.</title>
        <authorList>
            <person name="Sun S."/>
            <person name="Shen X."/>
            <person name="Li Y."/>
            <person name="Li Y."/>
            <person name="Wang S."/>
            <person name="Li R."/>
            <person name="Zhang H."/>
            <person name="Shen G."/>
            <person name="Guo B."/>
            <person name="Wei J."/>
            <person name="Xu J."/>
            <person name="St-Pierre B."/>
            <person name="Chen S."/>
            <person name="Sun C."/>
        </authorList>
    </citation>
    <scope>NUCLEOTIDE SEQUENCE [LARGE SCALE GENOMIC DNA]</scope>
</reference>
<gene>
    <name evidence="1" type="ORF">M9H77_36730</name>
</gene>
<protein>
    <submittedName>
        <fullName evidence="1">Uncharacterized protein</fullName>
    </submittedName>
</protein>
<accession>A0ACB9ZWE4</accession>